<gene>
    <name evidence="1" type="ORF">HMPREF0636_1110</name>
</gene>
<dbReference type="Proteomes" id="UP000023482">
    <property type="component" value="Unassembled WGS sequence"/>
</dbReference>
<accession>Z4WUG3</accession>
<keyword evidence="2" id="KW-1185">Reference proteome</keyword>
<name>Z4WUG3_9PORP</name>
<evidence type="ECO:0000313" key="2">
    <source>
        <dbReference type="Proteomes" id="UP000023482"/>
    </source>
</evidence>
<organism evidence="1 2">
    <name type="scientific">Porphyromonas catoniae ATCC 51270</name>
    <dbReference type="NCBI Taxonomy" id="887901"/>
    <lineage>
        <taxon>Bacteria</taxon>
        <taxon>Pseudomonadati</taxon>
        <taxon>Bacteroidota</taxon>
        <taxon>Bacteroidia</taxon>
        <taxon>Bacteroidales</taxon>
        <taxon>Porphyromonadaceae</taxon>
        <taxon>Porphyromonas</taxon>
    </lineage>
</organism>
<dbReference type="AlphaFoldDB" id="Z4WUG3"/>
<dbReference type="EMBL" id="JDFF01000008">
    <property type="protein sequence ID" value="EWC93156.1"/>
    <property type="molecule type" value="Genomic_DNA"/>
</dbReference>
<dbReference type="PATRIC" id="fig|887901.3.peg.268"/>
<reference evidence="1 2" key="1">
    <citation type="submission" date="2014-01" db="EMBL/GenBank/DDBJ databases">
        <authorList>
            <person name="Durkin A.S."/>
            <person name="McCorrison J."/>
            <person name="Torralba M."/>
            <person name="Gillis M."/>
            <person name="Haft D.H."/>
            <person name="Methe B."/>
            <person name="Sutton G."/>
            <person name="Nelson K.E."/>
        </authorList>
    </citation>
    <scope>NUCLEOTIDE SEQUENCE [LARGE SCALE GENOMIC DNA]</scope>
    <source>
        <strain evidence="1 2">ATCC 51270</strain>
    </source>
</reference>
<sequence>MQIFGVSTQWIGRALRYESEAESAERIRRISLDRGGKLCIIAVEDEVFEDRGNLLLQTYANGAILELDKVTGDARILQGGKVCAIHPNVEVSRLRSLQQLAREL</sequence>
<comment type="caution">
    <text evidence="1">The sequence shown here is derived from an EMBL/GenBank/DDBJ whole genome shotgun (WGS) entry which is preliminary data.</text>
</comment>
<proteinExistence type="predicted"/>
<evidence type="ECO:0000313" key="1">
    <source>
        <dbReference type="EMBL" id="EWC93156.1"/>
    </source>
</evidence>
<protein>
    <submittedName>
        <fullName evidence="1">Uncharacterized protein</fullName>
    </submittedName>
</protein>